<dbReference type="AlphaFoldDB" id="A0AAN7LQ40"/>
<evidence type="ECO:0000313" key="2">
    <source>
        <dbReference type="EMBL" id="KAK4789339.1"/>
    </source>
</evidence>
<keyword evidence="1" id="KW-0812">Transmembrane</keyword>
<sequence>MVCRVSFECLLKLLNFLLALAGLAMVGYGIYLFVEYKNSSSSILSTSQVAGDRDLADLGRPLLMAVSLSSSILDNLPKAWYASLVHEIYFTFHETSKISRVNVIFRSWPFFSLIASLLYSQI</sequence>
<keyword evidence="1" id="KW-1133">Transmembrane helix</keyword>
<dbReference type="Proteomes" id="UP001346149">
    <property type="component" value="Unassembled WGS sequence"/>
</dbReference>
<organism evidence="2 3">
    <name type="scientific">Trapa natans</name>
    <name type="common">Water chestnut</name>
    <dbReference type="NCBI Taxonomy" id="22666"/>
    <lineage>
        <taxon>Eukaryota</taxon>
        <taxon>Viridiplantae</taxon>
        <taxon>Streptophyta</taxon>
        <taxon>Embryophyta</taxon>
        <taxon>Tracheophyta</taxon>
        <taxon>Spermatophyta</taxon>
        <taxon>Magnoliopsida</taxon>
        <taxon>eudicotyledons</taxon>
        <taxon>Gunneridae</taxon>
        <taxon>Pentapetalae</taxon>
        <taxon>rosids</taxon>
        <taxon>malvids</taxon>
        <taxon>Myrtales</taxon>
        <taxon>Lythraceae</taxon>
        <taxon>Trapa</taxon>
    </lineage>
</organism>
<keyword evidence="3" id="KW-1185">Reference proteome</keyword>
<gene>
    <name evidence="2" type="ORF">SAY86_020658</name>
</gene>
<proteinExistence type="predicted"/>
<protein>
    <submittedName>
        <fullName evidence="2">Uncharacterized protein</fullName>
    </submittedName>
</protein>
<evidence type="ECO:0000256" key="1">
    <source>
        <dbReference type="SAM" id="Phobius"/>
    </source>
</evidence>
<evidence type="ECO:0000313" key="3">
    <source>
        <dbReference type="Proteomes" id="UP001346149"/>
    </source>
</evidence>
<reference evidence="2 3" key="1">
    <citation type="journal article" date="2023" name="Hortic Res">
        <title>Pangenome of water caltrop reveals structural variations and asymmetric subgenome divergence after allopolyploidization.</title>
        <authorList>
            <person name="Zhang X."/>
            <person name="Chen Y."/>
            <person name="Wang L."/>
            <person name="Yuan Y."/>
            <person name="Fang M."/>
            <person name="Shi L."/>
            <person name="Lu R."/>
            <person name="Comes H.P."/>
            <person name="Ma Y."/>
            <person name="Chen Y."/>
            <person name="Huang G."/>
            <person name="Zhou Y."/>
            <person name="Zheng Z."/>
            <person name="Qiu Y."/>
        </authorList>
    </citation>
    <scope>NUCLEOTIDE SEQUENCE [LARGE SCALE GENOMIC DNA]</scope>
    <source>
        <strain evidence="2">F231</strain>
    </source>
</reference>
<feature type="transmembrane region" description="Helical" evidence="1">
    <location>
        <begin position="13"/>
        <end position="34"/>
    </location>
</feature>
<accession>A0AAN7LQ40</accession>
<name>A0AAN7LQ40_TRANT</name>
<keyword evidence="1" id="KW-0472">Membrane</keyword>
<dbReference type="EMBL" id="JAXQNO010000011">
    <property type="protein sequence ID" value="KAK4789339.1"/>
    <property type="molecule type" value="Genomic_DNA"/>
</dbReference>
<comment type="caution">
    <text evidence="2">The sequence shown here is derived from an EMBL/GenBank/DDBJ whole genome shotgun (WGS) entry which is preliminary data.</text>
</comment>